<gene>
    <name evidence="9" type="ORF">EBE87_00250</name>
</gene>
<keyword evidence="5 8" id="KW-0812">Transmembrane</keyword>
<dbReference type="Pfam" id="PF01925">
    <property type="entry name" value="TauE"/>
    <property type="match status" value="1"/>
</dbReference>
<feature type="transmembrane region" description="Helical" evidence="8">
    <location>
        <begin position="77"/>
        <end position="96"/>
    </location>
</feature>
<comment type="caution">
    <text evidence="9">The sequence shown here is derived from an EMBL/GenBank/DDBJ whole genome shotgun (WGS) entry which is preliminary data.</text>
</comment>
<organism evidence="9 10">
    <name type="scientific">Teichococcus wenyumeiae</name>
    <dbReference type="NCBI Taxonomy" id="2478470"/>
    <lineage>
        <taxon>Bacteria</taxon>
        <taxon>Pseudomonadati</taxon>
        <taxon>Pseudomonadota</taxon>
        <taxon>Alphaproteobacteria</taxon>
        <taxon>Acetobacterales</taxon>
        <taxon>Roseomonadaceae</taxon>
        <taxon>Roseomonas</taxon>
    </lineage>
</organism>
<keyword evidence="3" id="KW-0813">Transport</keyword>
<evidence type="ECO:0000256" key="5">
    <source>
        <dbReference type="ARBA" id="ARBA00022692"/>
    </source>
</evidence>
<evidence type="ECO:0000256" key="2">
    <source>
        <dbReference type="ARBA" id="ARBA00009142"/>
    </source>
</evidence>
<evidence type="ECO:0000256" key="7">
    <source>
        <dbReference type="ARBA" id="ARBA00023136"/>
    </source>
</evidence>
<evidence type="ECO:0000256" key="3">
    <source>
        <dbReference type="ARBA" id="ARBA00022448"/>
    </source>
</evidence>
<sequence length="252" mass="25150">MDLLHSLPTLGAILGTFLLAGLVKGVIGLGLPTIAMGLLGTLMPPAEAAALLVLPSLVTNFWQFMGGPALPPLLRRLGPMLAAVALGTLAGVWAGLLPGRGGATVGLGAALLAYAAFGLLPLRLPAVPPRAEPWAGPLIGLLTGLVTAATGVFVLPAVPYLHALGLERDRLVQALGLSFTVSTLALAAGLATGGGFGGNALGGSVLALMPALAGMALGGWLRGRVAATTFRRCFFGGLLLLGAHLVWQGVGA</sequence>
<dbReference type="InterPro" id="IPR052017">
    <property type="entry name" value="TSUP"/>
</dbReference>
<feature type="transmembrane region" description="Helical" evidence="8">
    <location>
        <begin position="12"/>
        <end position="39"/>
    </location>
</feature>
<keyword evidence="10" id="KW-1185">Reference proteome</keyword>
<comment type="subcellular location">
    <subcellularLocation>
        <location evidence="1 8">Cell membrane</location>
        <topology evidence="1 8">Multi-pass membrane protein</topology>
    </subcellularLocation>
</comment>
<evidence type="ECO:0000313" key="9">
    <source>
        <dbReference type="EMBL" id="RMI26867.1"/>
    </source>
</evidence>
<reference evidence="9 10" key="1">
    <citation type="submission" date="2018-10" db="EMBL/GenBank/DDBJ databases">
        <title>Roseomonas sp. nov., isolated from feces of Tibetan antelopes in the Qinghai-Tibet plateau, China.</title>
        <authorList>
            <person name="Tian Z."/>
        </authorList>
    </citation>
    <scope>NUCLEOTIDE SEQUENCE [LARGE SCALE GENOMIC DNA]</scope>
    <source>
        <strain evidence="9 10">Z23</strain>
    </source>
</reference>
<dbReference type="InterPro" id="IPR002781">
    <property type="entry name" value="TM_pro_TauE-like"/>
</dbReference>
<feature type="transmembrane region" description="Helical" evidence="8">
    <location>
        <begin position="233"/>
        <end position="250"/>
    </location>
</feature>
<keyword evidence="7 8" id="KW-0472">Membrane</keyword>
<name>A0ABX9VPH9_9PROT</name>
<evidence type="ECO:0000256" key="6">
    <source>
        <dbReference type="ARBA" id="ARBA00022989"/>
    </source>
</evidence>
<accession>A0ABX9VPH9</accession>
<dbReference type="EMBL" id="RFLX01000001">
    <property type="protein sequence ID" value="RMI26867.1"/>
    <property type="molecule type" value="Genomic_DNA"/>
</dbReference>
<evidence type="ECO:0000256" key="4">
    <source>
        <dbReference type="ARBA" id="ARBA00022475"/>
    </source>
</evidence>
<dbReference type="RefSeq" id="WP_122139807.1">
    <property type="nucleotide sequence ID" value="NZ_RFLX01000001.1"/>
</dbReference>
<evidence type="ECO:0000313" key="10">
    <source>
        <dbReference type="Proteomes" id="UP000274097"/>
    </source>
</evidence>
<feature type="transmembrane region" description="Helical" evidence="8">
    <location>
        <begin position="103"/>
        <end position="122"/>
    </location>
</feature>
<keyword evidence="4 8" id="KW-1003">Cell membrane</keyword>
<dbReference type="PANTHER" id="PTHR30269">
    <property type="entry name" value="TRANSMEMBRANE PROTEIN YFCA"/>
    <property type="match status" value="1"/>
</dbReference>
<feature type="transmembrane region" description="Helical" evidence="8">
    <location>
        <begin position="171"/>
        <end position="194"/>
    </location>
</feature>
<keyword evidence="6 8" id="KW-1133">Transmembrane helix</keyword>
<evidence type="ECO:0000256" key="8">
    <source>
        <dbReference type="RuleBase" id="RU363041"/>
    </source>
</evidence>
<proteinExistence type="inferred from homology"/>
<feature type="transmembrane region" description="Helical" evidence="8">
    <location>
        <begin position="134"/>
        <end position="159"/>
    </location>
</feature>
<dbReference type="Proteomes" id="UP000274097">
    <property type="component" value="Unassembled WGS sequence"/>
</dbReference>
<evidence type="ECO:0000256" key="1">
    <source>
        <dbReference type="ARBA" id="ARBA00004651"/>
    </source>
</evidence>
<protein>
    <recommendedName>
        <fullName evidence="8">Probable membrane transporter protein</fullName>
    </recommendedName>
</protein>
<dbReference type="PANTHER" id="PTHR30269:SF32">
    <property type="entry name" value="MEMBRANE TRANSPORTER PROTEIN-RELATED"/>
    <property type="match status" value="1"/>
</dbReference>
<comment type="similarity">
    <text evidence="2 8">Belongs to the 4-toluene sulfonate uptake permease (TSUP) (TC 2.A.102) family.</text>
</comment>
<feature type="transmembrane region" description="Helical" evidence="8">
    <location>
        <begin position="46"/>
        <end position="65"/>
    </location>
</feature>
<feature type="transmembrane region" description="Helical" evidence="8">
    <location>
        <begin position="200"/>
        <end position="221"/>
    </location>
</feature>